<gene>
    <name evidence="2" type="ORF">ANIA_08893</name>
</gene>
<evidence type="ECO:0000256" key="1">
    <source>
        <dbReference type="SAM" id="SignalP"/>
    </source>
</evidence>
<reference evidence="3" key="2">
    <citation type="journal article" date="2009" name="Fungal Genet. Biol.">
        <title>The 2008 update of the Aspergillus nidulans genome annotation: a community effort.</title>
        <authorList>
            <person name="Wortman J.R."/>
            <person name="Gilsenan J.M."/>
            <person name="Joardar V."/>
            <person name="Deegan J."/>
            <person name="Clutterbuck J."/>
            <person name="Andersen M.R."/>
            <person name="Archer D."/>
            <person name="Bencina M."/>
            <person name="Braus G."/>
            <person name="Coutinho P."/>
            <person name="von Dohren H."/>
            <person name="Doonan J."/>
            <person name="Driessen A.J."/>
            <person name="Durek P."/>
            <person name="Espeso E."/>
            <person name="Fekete E."/>
            <person name="Flipphi M."/>
            <person name="Estrada C.G."/>
            <person name="Geysens S."/>
            <person name="Goldman G."/>
            <person name="de Groot P.W."/>
            <person name="Hansen K."/>
            <person name="Harris S.D."/>
            <person name="Heinekamp T."/>
            <person name="Helmstaedt K."/>
            <person name="Henrissat B."/>
            <person name="Hofmann G."/>
            <person name="Homan T."/>
            <person name="Horio T."/>
            <person name="Horiuchi H."/>
            <person name="James S."/>
            <person name="Jones M."/>
            <person name="Karaffa L."/>
            <person name="Karanyi Z."/>
            <person name="Kato M."/>
            <person name="Keller N."/>
            <person name="Kelly D.E."/>
            <person name="Kiel J.A."/>
            <person name="Kim J.M."/>
            <person name="van der Klei I.J."/>
            <person name="Klis F.M."/>
            <person name="Kovalchuk A."/>
            <person name="Krasevec N."/>
            <person name="Kubicek C.P."/>
            <person name="Liu B."/>
            <person name="Maccabe A."/>
            <person name="Meyer V."/>
            <person name="Mirabito P."/>
            <person name="Miskei M."/>
            <person name="Mos M."/>
            <person name="Mullins J."/>
            <person name="Nelson D.R."/>
            <person name="Nielsen J."/>
            <person name="Oakley B.R."/>
            <person name="Osmani S.A."/>
            <person name="Pakula T."/>
            <person name="Paszewski A."/>
            <person name="Paulsen I."/>
            <person name="Pilsyk S."/>
            <person name="Pocsi I."/>
            <person name="Punt P.J."/>
            <person name="Ram A.F."/>
            <person name="Ren Q."/>
            <person name="Robellet X."/>
            <person name="Robson G."/>
            <person name="Seiboth B."/>
            <person name="van Solingen P."/>
            <person name="Specht T."/>
            <person name="Sun J."/>
            <person name="Taheri-Talesh N."/>
            <person name="Takeshita N."/>
            <person name="Ussery D."/>
            <person name="vanKuyk P.A."/>
            <person name="Visser H."/>
            <person name="van de Vondervoort P.J."/>
            <person name="de Vries R.P."/>
            <person name="Walton J."/>
            <person name="Xiang X."/>
            <person name="Xiong Y."/>
            <person name="Zeng A.P."/>
            <person name="Brandt B.W."/>
            <person name="Cornell M.J."/>
            <person name="van den Hondel C.A."/>
            <person name="Visser J."/>
            <person name="Oliver S.G."/>
            <person name="Turner G."/>
        </authorList>
    </citation>
    <scope>GENOME REANNOTATION</scope>
    <source>
        <strain evidence="3">FGSC A4 / ATCC 38163 / CBS 112.46 / NRRL 194 / M139</strain>
    </source>
</reference>
<evidence type="ECO:0000313" key="3">
    <source>
        <dbReference type="Proteomes" id="UP000000560"/>
    </source>
</evidence>
<dbReference type="KEGG" id="ani:ANIA_08893"/>
<name>Q5AS37_EMENI</name>
<evidence type="ECO:0000313" key="2">
    <source>
        <dbReference type="EMBL" id="CBF84717.1"/>
    </source>
</evidence>
<reference evidence="3" key="1">
    <citation type="journal article" date="2005" name="Nature">
        <title>Sequencing of Aspergillus nidulans and comparative analysis with A. fumigatus and A. oryzae.</title>
        <authorList>
            <person name="Galagan J.E."/>
            <person name="Calvo S.E."/>
            <person name="Cuomo C."/>
            <person name="Ma L.J."/>
            <person name="Wortman J.R."/>
            <person name="Batzoglou S."/>
            <person name="Lee S.I."/>
            <person name="Basturkmen M."/>
            <person name="Spevak C.C."/>
            <person name="Clutterbuck J."/>
            <person name="Kapitonov V."/>
            <person name="Jurka J."/>
            <person name="Scazzocchio C."/>
            <person name="Farman M."/>
            <person name="Butler J."/>
            <person name="Purcell S."/>
            <person name="Harris S."/>
            <person name="Braus G.H."/>
            <person name="Draht O."/>
            <person name="Busch S."/>
            <person name="D'Enfert C."/>
            <person name="Bouchier C."/>
            <person name="Goldman G.H."/>
            <person name="Bell-Pedersen D."/>
            <person name="Griffiths-Jones S."/>
            <person name="Doonan J.H."/>
            <person name="Yu J."/>
            <person name="Vienken K."/>
            <person name="Pain A."/>
            <person name="Freitag M."/>
            <person name="Selker E.U."/>
            <person name="Archer D.B."/>
            <person name="Penalva M.A."/>
            <person name="Oakley B.R."/>
            <person name="Momany M."/>
            <person name="Tanaka T."/>
            <person name="Kumagai T."/>
            <person name="Asai K."/>
            <person name="Machida M."/>
            <person name="Nierman W.C."/>
            <person name="Denning D.W."/>
            <person name="Caddick M."/>
            <person name="Hynes M."/>
            <person name="Paoletti M."/>
            <person name="Fischer R."/>
            <person name="Miller B."/>
            <person name="Dyer P."/>
            <person name="Sachs M.S."/>
            <person name="Osmani S.A."/>
            <person name="Birren B.W."/>
        </authorList>
    </citation>
    <scope>NUCLEOTIDE SEQUENCE [LARGE SCALE GENOMIC DNA]</scope>
    <source>
        <strain evidence="3">FGSC A4 / ATCC 38163 / CBS 112.46 / NRRL 194 / M139</strain>
    </source>
</reference>
<keyword evidence="3" id="KW-1185">Reference proteome</keyword>
<dbReference type="GeneID" id="2868180"/>
<sequence>MTKIALFGSTGQICRAILLALLTTTPHEIASIDQPSSENKAKEIDVCEEEKKRLKTAGINILEAVGYGMHLLHTDENGRGVLHPTWNIKEDGNRKALHHPPISAGQRASLVSLDPAGRAVYTLHILGDADAAVDFTHIDNLAAFVVFTIDSPDVAGNKSLNIVSDRISYNELTTLLEKYSKKK</sequence>
<dbReference type="Gene3D" id="3.40.50.720">
    <property type="entry name" value="NAD(P)-binding Rossmann-like Domain"/>
    <property type="match status" value="1"/>
</dbReference>
<accession>Q5AS37</accession>
<feature type="chain" id="PRO_5010244981" description="NAD(P)-binding domain-containing protein" evidence="1">
    <location>
        <begin position="17"/>
        <end position="183"/>
    </location>
</feature>
<accession>C8VLS6</accession>
<dbReference type="InParanoid" id="Q5AS37"/>
<dbReference type="Proteomes" id="UP000000560">
    <property type="component" value="Chromosome VII"/>
</dbReference>
<protein>
    <recommendedName>
        <fullName evidence="4">NAD(P)-binding domain-containing protein</fullName>
    </recommendedName>
</protein>
<dbReference type="HOGENOM" id="CLU_1475161_0_0_1"/>
<keyword evidence="1" id="KW-0732">Signal</keyword>
<dbReference type="OrthoDB" id="9974981at2759"/>
<dbReference type="InterPro" id="IPR036291">
    <property type="entry name" value="NAD(P)-bd_dom_sf"/>
</dbReference>
<organism evidence="2 3">
    <name type="scientific">Emericella nidulans (strain FGSC A4 / ATCC 38163 / CBS 112.46 / NRRL 194 / M139)</name>
    <name type="common">Aspergillus nidulans</name>
    <dbReference type="NCBI Taxonomy" id="227321"/>
    <lineage>
        <taxon>Eukaryota</taxon>
        <taxon>Fungi</taxon>
        <taxon>Dikarya</taxon>
        <taxon>Ascomycota</taxon>
        <taxon>Pezizomycotina</taxon>
        <taxon>Eurotiomycetes</taxon>
        <taxon>Eurotiomycetidae</taxon>
        <taxon>Eurotiales</taxon>
        <taxon>Aspergillaceae</taxon>
        <taxon>Aspergillus</taxon>
        <taxon>Aspergillus subgen. Nidulantes</taxon>
    </lineage>
</organism>
<dbReference type="EMBL" id="BN001307">
    <property type="protein sequence ID" value="CBF84717.1"/>
    <property type="molecule type" value="Genomic_DNA"/>
</dbReference>
<evidence type="ECO:0008006" key="4">
    <source>
        <dbReference type="Google" id="ProtNLM"/>
    </source>
</evidence>
<proteinExistence type="predicted"/>
<feature type="signal peptide" evidence="1">
    <location>
        <begin position="1"/>
        <end position="16"/>
    </location>
</feature>
<dbReference type="SUPFAM" id="SSF51735">
    <property type="entry name" value="NAD(P)-binding Rossmann-fold domains"/>
    <property type="match status" value="1"/>
</dbReference>
<dbReference type="RefSeq" id="XP_682162.1">
    <property type="nucleotide sequence ID" value="XM_677070.1"/>
</dbReference>
<dbReference type="AlphaFoldDB" id="Q5AS37"/>